<evidence type="ECO:0000313" key="5">
    <source>
        <dbReference type="Proteomes" id="UP000232722"/>
    </source>
</evidence>
<gene>
    <name evidence="1" type="ORF">CHRIB12_LOCUS18675</name>
    <name evidence="3" type="ORF">RhiirA1_467209</name>
    <name evidence="2" type="ORF">RhiirA5_418624</name>
</gene>
<dbReference type="EMBL" id="CAGKOT010000050">
    <property type="protein sequence ID" value="CAB5384006.1"/>
    <property type="molecule type" value="Genomic_DNA"/>
</dbReference>
<evidence type="ECO:0000313" key="3">
    <source>
        <dbReference type="EMBL" id="PKC60991.1"/>
    </source>
</evidence>
<proteinExistence type="predicted"/>
<dbReference type="Proteomes" id="UP000232688">
    <property type="component" value="Unassembled WGS sequence"/>
</dbReference>
<dbReference type="EMBL" id="LLXJ01000675">
    <property type="protein sequence ID" value="PKC07128.1"/>
    <property type="molecule type" value="Genomic_DNA"/>
</dbReference>
<dbReference type="EMBL" id="LLXH01001053">
    <property type="protein sequence ID" value="PKC60991.1"/>
    <property type="molecule type" value="Genomic_DNA"/>
</dbReference>
<dbReference type="VEuPathDB" id="FungiDB:RhiirA1_467209"/>
<name>A0A2N0RCG0_9GLOM</name>
<dbReference type="Proteomes" id="UP000232722">
    <property type="component" value="Unassembled WGS sequence"/>
</dbReference>
<dbReference type="AlphaFoldDB" id="A0A2N0RCG0"/>
<dbReference type="OrthoDB" id="2303687at2759"/>
<reference evidence="3 4" key="4">
    <citation type="submission" date="2017-10" db="EMBL/GenBank/DDBJ databases">
        <title>Genome analyses suggest a sexual origin of heterokaryosis in a supposedly ancient asexual fungus.</title>
        <authorList>
            <person name="Corradi N."/>
            <person name="Sedzielewska K."/>
            <person name="Noel J."/>
            <person name="Charron P."/>
            <person name="Farinelli L."/>
            <person name="Marton T."/>
            <person name="Kruger M."/>
            <person name="Pelin A."/>
            <person name="Brachmann A."/>
            <person name="Corradi N."/>
        </authorList>
    </citation>
    <scope>NUCLEOTIDE SEQUENCE [LARGE SCALE GENOMIC DNA]</scope>
    <source>
        <strain evidence="3 4">A1</strain>
    </source>
</reference>
<accession>A0A2N0RCG0</accession>
<evidence type="ECO:0000313" key="2">
    <source>
        <dbReference type="EMBL" id="PKC07128.1"/>
    </source>
</evidence>
<comment type="caution">
    <text evidence="3">The sequence shown here is derived from an EMBL/GenBank/DDBJ whole genome shotgun (WGS) entry which is preliminary data.</text>
</comment>
<sequence>MYRMQTIQQWIVFNHITKIRDTLQNSKQFCLIFYKHATGLTFDPRQRINDSLLFNIPNGNTSPNALPITHPCYSLIHNFIPAELTTLFYNYIGNRHIRDSAFHEFIIPFIKKLNSATWTERSTVFKQ</sequence>
<reference evidence="1" key="5">
    <citation type="submission" date="2020-05" db="EMBL/GenBank/DDBJ databases">
        <authorList>
            <person name="Rincon C."/>
            <person name="Sanders R I."/>
            <person name="Robbins C."/>
            <person name="Chaturvedi A."/>
        </authorList>
    </citation>
    <scope>NUCLEOTIDE SEQUENCE</scope>
    <source>
        <strain evidence="1">CHB12</strain>
    </source>
</reference>
<evidence type="ECO:0000313" key="4">
    <source>
        <dbReference type="Proteomes" id="UP000232688"/>
    </source>
</evidence>
<dbReference type="Proteomes" id="UP000684084">
    <property type="component" value="Unassembled WGS sequence"/>
</dbReference>
<reference evidence="3 4" key="3">
    <citation type="submission" date="2017-10" db="EMBL/GenBank/DDBJ databases">
        <title>Extensive intraspecific genome diversity in a model arbuscular mycorrhizal fungus.</title>
        <authorList>
            <person name="Chen E.C.H."/>
            <person name="Morin E."/>
            <person name="Baudet D."/>
            <person name="Noel J."/>
            <person name="Ndikumana S."/>
            <person name="Charron P."/>
            <person name="St-Onge C."/>
            <person name="Giorgi J."/>
            <person name="Grigoriev I.V."/>
            <person name="Roux C."/>
            <person name="Martin F.M."/>
            <person name="Corradi N."/>
        </authorList>
    </citation>
    <scope>NUCLEOTIDE SEQUENCE [LARGE SCALE GENOMIC DNA]</scope>
    <source>
        <strain evidence="3 4">A1</strain>
    </source>
</reference>
<evidence type="ECO:0000313" key="1">
    <source>
        <dbReference type="EMBL" id="CAB5384006.1"/>
    </source>
</evidence>
<reference evidence="2 5" key="2">
    <citation type="submission" date="2017-09" db="EMBL/GenBank/DDBJ databases">
        <title>Extensive intraspecific genome diversity in a model arbuscular mycorrhizal fungus.</title>
        <authorList>
            <person name="Chen E.C."/>
            <person name="Morin E."/>
            <person name="Beaudet D."/>
            <person name="Noel J."/>
            <person name="Ndikumana S."/>
            <person name="Charron P."/>
            <person name="St-Onge C."/>
            <person name="Giorgi J."/>
            <person name="Grigoriev I.V."/>
            <person name="Roux C."/>
            <person name="Martin F.M."/>
            <person name="Corradi N."/>
        </authorList>
    </citation>
    <scope>NUCLEOTIDE SEQUENCE [LARGE SCALE GENOMIC DNA]</scope>
    <source>
        <strain evidence="2 5">A5</strain>
    </source>
</reference>
<protein>
    <submittedName>
        <fullName evidence="3">Uncharacterized protein</fullName>
    </submittedName>
</protein>
<reference evidence="2 5" key="1">
    <citation type="submission" date="2016-04" db="EMBL/GenBank/DDBJ databases">
        <title>Genome analyses suggest a sexual origin of heterokaryosis in a supposedly ancient asexual fungus.</title>
        <authorList>
            <person name="Ropars J."/>
            <person name="Sedzielewska K."/>
            <person name="Noel J."/>
            <person name="Charron P."/>
            <person name="Farinelli L."/>
            <person name="Marton T."/>
            <person name="Kruger M."/>
            <person name="Pelin A."/>
            <person name="Brachmann A."/>
            <person name="Corradi N."/>
        </authorList>
    </citation>
    <scope>NUCLEOTIDE SEQUENCE [LARGE SCALE GENOMIC DNA]</scope>
    <source>
        <strain evidence="2 5">A5</strain>
    </source>
</reference>
<organism evidence="3 4">
    <name type="scientific">Rhizophagus irregularis</name>
    <dbReference type="NCBI Taxonomy" id="588596"/>
    <lineage>
        <taxon>Eukaryota</taxon>
        <taxon>Fungi</taxon>
        <taxon>Fungi incertae sedis</taxon>
        <taxon>Mucoromycota</taxon>
        <taxon>Glomeromycotina</taxon>
        <taxon>Glomeromycetes</taxon>
        <taxon>Glomerales</taxon>
        <taxon>Glomeraceae</taxon>
        <taxon>Rhizophagus</taxon>
    </lineage>
</organism>